<dbReference type="GO" id="GO:0000272">
    <property type="term" value="P:polysaccharide catabolic process"/>
    <property type="evidence" value="ECO:0007669"/>
    <property type="project" value="InterPro"/>
</dbReference>
<dbReference type="AlphaFoldDB" id="A0A098ED87"/>
<proteinExistence type="predicted"/>
<sequence>MDGKILEEQEQDMDVKMKCAECKEPKDIFDAVEMLEYLSGDKENSTPCWDLNNDHTINLLDVLALIDNIGTE</sequence>
<gene>
    <name evidence="1" type="ORF">MSIBF_A3050003</name>
</gene>
<evidence type="ECO:0008006" key="2">
    <source>
        <dbReference type="Google" id="ProtNLM"/>
    </source>
</evidence>
<protein>
    <recommendedName>
        <fullName evidence="2">Dockerin domain-containing protein</fullName>
    </recommendedName>
</protein>
<dbReference type="PROSITE" id="PS00018">
    <property type="entry name" value="EF_HAND_1"/>
    <property type="match status" value="1"/>
</dbReference>
<name>A0A098ED87_9ZZZZ</name>
<reference evidence="1" key="1">
    <citation type="submission" date="2014-09" db="EMBL/GenBank/DDBJ databases">
        <authorList>
            <person name="Probst J Alexander"/>
        </authorList>
    </citation>
    <scope>NUCLEOTIDE SEQUENCE</scope>
</reference>
<dbReference type="InterPro" id="IPR036439">
    <property type="entry name" value="Dockerin_dom_sf"/>
</dbReference>
<evidence type="ECO:0000313" key="1">
    <source>
        <dbReference type="EMBL" id="CEG12990.1"/>
    </source>
</evidence>
<organism evidence="1">
    <name type="scientific">groundwater metagenome</name>
    <dbReference type="NCBI Taxonomy" id="717931"/>
    <lineage>
        <taxon>unclassified sequences</taxon>
        <taxon>metagenomes</taxon>
        <taxon>ecological metagenomes</taxon>
    </lineage>
</organism>
<dbReference type="SUPFAM" id="SSF63446">
    <property type="entry name" value="Type I dockerin domain"/>
    <property type="match status" value="1"/>
</dbReference>
<accession>A0A098ED87</accession>
<dbReference type="InterPro" id="IPR018247">
    <property type="entry name" value="EF_Hand_1_Ca_BS"/>
</dbReference>
<dbReference type="EMBL" id="CCXY01000230">
    <property type="protein sequence ID" value="CEG12990.1"/>
    <property type="molecule type" value="Genomic_DNA"/>
</dbReference>